<gene>
    <name evidence="7" type="ORF">RBB77_06840</name>
</gene>
<evidence type="ECO:0000259" key="6">
    <source>
        <dbReference type="PROSITE" id="PS50977"/>
    </source>
</evidence>
<keyword evidence="1" id="KW-0805">Transcription regulation</keyword>
<dbReference type="Pfam" id="PF00440">
    <property type="entry name" value="TetR_N"/>
    <property type="match status" value="1"/>
</dbReference>
<accession>A0AAU7ZUI4</accession>
<feature type="region of interest" description="Disordered" evidence="5">
    <location>
        <begin position="204"/>
        <end position="225"/>
    </location>
</feature>
<dbReference type="RefSeq" id="WP_353065899.1">
    <property type="nucleotide sequence ID" value="NZ_CP132942.1"/>
</dbReference>
<dbReference type="Gene3D" id="1.10.357.10">
    <property type="entry name" value="Tetracycline Repressor, domain 2"/>
    <property type="match status" value="1"/>
</dbReference>
<evidence type="ECO:0000256" key="5">
    <source>
        <dbReference type="SAM" id="MobiDB-lite"/>
    </source>
</evidence>
<dbReference type="InterPro" id="IPR001647">
    <property type="entry name" value="HTH_TetR"/>
</dbReference>
<protein>
    <submittedName>
        <fullName evidence="7">TetR/AcrR family transcriptional regulator</fullName>
    </submittedName>
</protein>
<keyword evidence="3" id="KW-0804">Transcription</keyword>
<sequence length="225" mass="25238">MGQLQDLEYADEPKKRGRHRSLEAKTAILKATLQLLERESLRKVTAEAIARRAGVSKATIYKWWPNKSMVALDAYLAGTTERVAVPDTGSAEEDFTEQLKSLTAFYTSTLGRLFCQFIAEGQSDPAFLASFRERFLYARRDAAKIMWRRGVERGEIRSTIDGDVVLDMIYGPIIFRLLAGHGSLNDSESEAIVEAVFGGLRRSDYQKPAKKKKTGHSAKRPKAHL</sequence>
<dbReference type="PRINTS" id="PR00455">
    <property type="entry name" value="HTHTETR"/>
</dbReference>
<dbReference type="EMBL" id="CP132942">
    <property type="protein sequence ID" value="XCB34602.1"/>
    <property type="molecule type" value="Genomic_DNA"/>
</dbReference>
<evidence type="ECO:0000256" key="3">
    <source>
        <dbReference type="ARBA" id="ARBA00023163"/>
    </source>
</evidence>
<evidence type="ECO:0000256" key="2">
    <source>
        <dbReference type="ARBA" id="ARBA00023125"/>
    </source>
</evidence>
<dbReference type="InterPro" id="IPR036271">
    <property type="entry name" value="Tet_transcr_reg_TetR-rel_C_sf"/>
</dbReference>
<organism evidence="7">
    <name type="scientific">Tunturiibacter psychrotolerans</name>
    <dbReference type="NCBI Taxonomy" id="3069686"/>
    <lineage>
        <taxon>Bacteria</taxon>
        <taxon>Pseudomonadati</taxon>
        <taxon>Acidobacteriota</taxon>
        <taxon>Terriglobia</taxon>
        <taxon>Terriglobales</taxon>
        <taxon>Acidobacteriaceae</taxon>
        <taxon>Tunturiibacter</taxon>
    </lineage>
</organism>
<dbReference type="Gene3D" id="1.10.10.60">
    <property type="entry name" value="Homeodomain-like"/>
    <property type="match status" value="1"/>
</dbReference>
<dbReference type="SUPFAM" id="SSF46689">
    <property type="entry name" value="Homeodomain-like"/>
    <property type="match status" value="1"/>
</dbReference>
<feature type="compositionally biased region" description="Basic residues" evidence="5">
    <location>
        <begin position="208"/>
        <end position="225"/>
    </location>
</feature>
<evidence type="ECO:0000256" key="4">
    <source>
        <dbReference type="PROSITE-ProRule" id="PRU00335"/>
    </source>
</evidence>
<feature type="DNA-binding region" description="H-T-H motif" evidence="4">
    <location>
        <begin position="45"/>
        <end position="64"/>
    </location>
</feature>
<dbReference type="PROSITE" id="PS50977">
    <property type="entry name" value="HTH_TETR_2"/>
    <property type="match status" value="1"/>
</dbReference>
<proteinExistence type="predicted"/>
<feature type="domain" description="HTH tetR-type" evidence="6">
    <location>
        <begin position="22"/>
        <end position="82"/>
    </location>
</feature>
<dbReference type="GO" id="GO:0000976">
    <property type="term" value="F:transcription cis-regulatory region binding"/>
    <property type="evidence" value="ECO:0007669"/>
    <property type="project" value="TreeGrafter"/>
</dbReference>
<dbReference type="PANTHER" id="PTHR30055:SF148">
    <property type="entry name" value="TETR-FAMILY TRANSCRIPTIONAL REGULATOR"/>
    <property type="match status" value="1"/>
</dbReference>
<dbReference type="KEGG" id="tpsc:RBB77_06840"/>
<dbReference type="InterPro" id="IPR009057">
    <property type="entry name" value="Homeodomain-like_sf"/>
</dbReference>
<dbReference type="Pfam" id="PF16859">
    <property type="entry name" value="TetR_C_11"/>
    <property type="match status" value="1"/>
</dbReference>
<dbReference type="InterPro" id="IPR011075">
    <property type="entry name" value="TetR_C"/>
</dbReference>
<dbReference type="GO" id="GO:0003700">
    <property type="term" value="F:DNA-binding transcription factor activity"/>
    <property type="evidence" value="ECO:0007669"/>
    <property type="project" value="TreeGrafter"/>
</dbReference>
<evidence type="ECO:0000256" key="1">
    <source>
        <dbReference type="ARBA" id="ARBA00023015"/>
    </source>
</evidence>
<dbReference type="SUPFAM" id="SSF48498">
    <property type="entry name" value="Tetracyclin repressor-like, C-terminal domain"/>
    <property type="match status" value="1"/>
</dbReference>
<name>A0AAU7ZUI4_9BACT</name>
<dbReference type="AlphaFoldDB" id="A0AAU7ZUI4"/>
<keyword evidence="2 4" id="KW-0238">DNA-binding</keyword>
<evidence type="ECO:0000313" key="7">
    <source>
        <dbReference type="EMBL" id="XCB34602.1"/>
    </source>
</evidence>
<reference evidence="7" key="2">
    <citation type="journal article" date="2024" name="Environ. Microbiol.">
        <title>Genome analysis and description of Tunturibacter gen. nov. expands the diversity of Terriglobia in tundra soils.</title>
        <authorList>
            <person name="Messyasz A."/>
            <person name="Mannisto M.K."/>
            <person name="Kerkhof L.J."/>
            <person name="Haggblom M.M."/>
        </authorList>
    </citation>
    <scope>NUCLEOTIDE SEQUENCE</scope>
    <source>
        <strain evidence="7">X5P6</strain>
    </source>
</reference>
<reference evidence="7" key="1">
    <citation type="submission" date="2023-08" db="EMBL/GenBank/DDBJ databases">
        <authorList>
            <person name="Messyasz A."/>
            <person name="Mannisto M.K."/>
            <person name="Kerkhof L.J."/>
            <person name="Haggblom M."/>
        </authorList>
    </citation>
    <scope>NUCLEOTIDE SEQUENCE</scope>
    <source>
        <strain evidence="7">X5P6</strain>
    </source>
</reference>
<dbReference type="PANTHER" id="PTHR30055">
    <property type="entry name" value="HTH-TYPE TRANSCRIPTIONAL REGULATOR RUTR"/>
    <property type="match status" value="1"/>
</dbReference>
<dbReference type="InterPro" id="IPR050109">
    <property type="entry name" value="HTH-type_TetR-like_transc_reg"/>
</dbReference>